<comment type="pathway">
    <text evidence="3">Glycan metabolism; chondroitin sulfate biosynthesis.</text>
</comment>
<feature type="region of interest" description="Disordered" evidence="20">
    <location>
        <begin position="641"/>
        <end position="715"/>
    </location>
</feature>
<dbReference type="UniPathway" id="UPA00756"/>
<dbReference type="GO" id="GO:0050650">
    <property type="term" value="P:chondroitin sulfate proteoglycan biosynthetic process"/>
    <property type="evidence" value="ECO:0007669"/>
    <property type="project" value="TreeGrafter"/>
</dbReference>
<feature type="compositionally biased region" description="Basic and acidic residues" evidence="20">
    <location>
        <begin position="646"/>
        <end position="666"/>
    </location>
</feature>
<dbReference type="GO" id="GO:0000139">
    <property type="term" value="C:Golgi membrane"/>
    <property type="evidence" value="ECO:0007669"/>
    <property type="project" value="UniProtKB-SubCell"/>
</dbReference>
<evidence type="ECO:0000256" key="11">
    <source>
        <dbReference type="ARBA" id="ARBA00022824"/>
    </source>
</evidence>
<comment type="catalytic activity">
    <reaction evidence="19">
        <text>UDP-alpha-D-xylose + L-seryl-[protein] = 3-O-(beta-D-xylosyl)-L-seryl-[protein] + UDP + H(+)</text>
        <dbReference type="Rhea" id="RHEA:50192"/>
        <dbReference type="Rhea" id="RHEA-COMP:9863"/>
        <dbReference type="Rhea" id="RHEA-COMP:12567"/>
        <dbReference type="ChEBI" id="CHEBI:15378"/>
        <dbReference type="ChEBI" id="CHEBI:29999"/>
        <dbReference type="ChEBI" id="CHEBI:57632"/>
        <dbReference type="ChEBI" id="CHEBI:58223"/>
        <dbReference type="ChEBI" id="CHEBI:132085"/>
        <dbReference type="EC" id="2.4.2.26"/>
    </reaction>
</comment>
<dbReference type="AlphaFoldDB" id="A0A6A7G8G9"/>
<dbReference type="PANTHER" id="PTHR46025:SF3">
    <property type="entry name" value="XYLOSYLTRANSFERASE OXT"/>
    <property type="match status" value="1"/>
</dbReference>
<comment type="subcellular location">
    <subcellularLocation>
        <location evidence="2">Endoplasmic reticulum membrane</location>
        <topology evidence="2">Single-pass type II membrane protein</topology>
    </subcellularLocation>
    <subcellularLocation>
        <location evidence="1">Golgi apparatus membrane</location>
        <topology evidence="1">Single-pass type II membrane protein</topology>
    </subcellularLocation>
</comment>
<keyword evidence="10" id="KW-0479">Metal-binding</keyword>
<evidence type="ECO:0000256" key="18">
    <source>
        <dbReference type="ARBA" id="ARBA00042865"/>
    </source>
</evidence>
<evidence type="ECO:0000256" key="13">
    <source>
        <dbReference type="ARBA" id="ARBA00022989"/>
    </source>
</evidence>
<dbReference type="EMBL" id="IACT01007859">
    <property type="protein sequence ID" value="LAC26971.1"/>
    <property type="molecule type" value="mRNA"/>
</dbReference>
<keyword evidence="15" id="KW-0472">Membrane</keyword>
<feature type="region of interest" description="Disordered" evidence="20">
    <location>
        <begin position="861"/>
        <end position="903"/>
    </location>
</feature>
<feature type="region of interest" description="Disordered" evidence="20">
    <location>
        <begin position="93"/>
        <end position="133"/>
    </location>
</feature>
<dbReference type="GO" id="GO:0015012">
    <property type="term" value="P:heparan sulfate proteoglycan biosynthetic process"/>
    <property type="evidence" value="ECO:0007669"/>
    <property type="project" value="UniProtKB-UniPathway"/>
</dbReference>
<evidence type="ECO:0000256" key="3">
    <source>
        <dbReference type="ARBA" id="ARBA00004840"/>
    </source>
</evidence>
<evidence type="ECO:0000256" key="2">
    <source>
        <dbReference type="ARBA" id="ARBA00004648"/>
    </source>
</evidence>
<keyword evidence="9" id="KW-0812">Transmembrane</keyword>
<evidence type="ECO:0000256" key="6">
    <source>
        <dbReference type="ARBA" id="ARBA00011972"/>
    </source>
</evidence>
<keyword evidence="7" id="KW-0328">Glycosyltransferase</keyword>
<evidence type="ECO:0000256" key="12">
    <source>
        <dbReference type="ARBA" id="ARBA00022968"/>
    </source>
</evidence>
<dbReference type="InterPro" id="IPR003406">
    <property type="entry name" value="Glyco_trans_14"/>
</dbReference>
<comment type="pathway">
    <text evidence="4">Glycan metabolism; heparan sulfate biosynthesis.</text>
</comment>
<evidence type="ECO:0000256" key="15">
    <source>
        <dbReference type="ARBA" id="ARBA00023136"/>
    </source>
</evidence>
<evidence type="ECO:0000256" key="7">
    <source>
        <dbReference type="ARBA" id="ARBA00022676"/>
    </source>
</evidence>
<dbReference type="InterPro" id="IPR002889">
    <property type="entry name" value="WSC_carb-bd"/>
</dbReference>
<keyword evidence="11" id="KW-0256">Endoplasmic reticulum</keyword>
<dbReference type="GO" id="GO:0046872">
    <property type="term" value="F:metal ion binding"/>
    <property type="evidence" value="ECO:0007669"/>
    <property type="project" value="UniProtKB-KW"/>
</dbReference>
<dbReference type="UniPathway" id="UPA00755"/>
<evidence type="ECO:0000256" key="20">
    <source>
        <dbReference type="SAM" id="MobiDB-lite"/>
    </source>
</evidence>
<keyword evidence="13" id="KW-1133">Transmembrane helix</keyword>
<evidence type="ECO:0000256" key="5">
    <source>
        <dbReference type="ARBA" id="ARBA00010195"/>
    </source>
</evidence>
<dbReference type="GO" id="GO:0005789">
    <property type="term" value="C:endoplasmic reticulum membrane"/>
    <property type="evidence" value="ECO:0007669"/>
    <property type="project" value="UniProtKB-SubCell"/>
</dbReference>
<feature type="compositionally biased region" description="Basic and acidic residues" evidence="20">
    <location>
        <begin position="689"/>
        <end position="708"/>
    </location>
</feature>
<evidence type="ECO:0000313" key="22">
    <source>
        <dbReference type="EMBL" id="LAC26971.1"/>
    </source>
</evidence>
<protein>
    <recommendedName>
        <fullName evidence="6">protein xylosyltransferase</fullName>
        <ecNumber evidence="6">2.4.2.26</ecNumber>
    </recommendedName>
    <alternativeName>
        <fullName evidence="18">Peptide O-xylosyltransferase</fullName>
    </alternativeName>
</protein>
<dbReference type="InterPro" id="IPR024448">
    <property type="entry name" value="XylT_C"/>
</dbReference>
<name>A0A6A7G8G9_9CRUS</name>
<evidence type="ECO:0000256" key="10">
    <source>
        <dbReference type="ARBA" id="ARBA00022723"/>
    </source>
</evidence>
<accession>A0A6A7G8G9</accession>
<reference evidence="22" key="1">
    <citation type="submission" date="2017-11" db="EMBL/GenBank/DDBJ databases">
        <title>The sensing device of the deep-sea amphipod.</title>
        <authorList>
            <person name="Kobayashi H."/>
            <person name="Nagahama T."/>
            <person name="Arai W."/>
            <person name="Sasagawa Y."/>
            <person name="Umeda M."/>
            <person name="Hayashi T."/>
            <person name="Nikaido I."/>
            <person name="Watanabe H."/>
            <person name="Oguri K."/>
            <person name="Kitazato H."/>
            <person name="Fujioka K."/>
            <person name="Kido Y."/>
            <person name="Takami H."/>
        </authorList>
    </citation>
    <scope>NUCLEOTIDE SEQUENCE</scope>
    <source>
        <tissue evidence="22">Whole body</tissue>
    </source>
</reference>
<evidence type="ECO:0000256" key="9">
    <source>
        <dbReference type="ARBA" id="ARBA00022692"/>
    </source>
</evidence>
<evidence type="ECO:0000256" key="14">
    <source>
        <dbReference type="ARBA" id="ARBA00023034"/>
    </source>
</evidence>
<dbReference type="EC" id="2.4.2.26" evidence="6"/>
<comment type="similarity">
    <text evidence="5">Belongs to the glycosyltransferase 14 family. XylT subfamily.</text>
</comment>
<proteinExistence type="evidence at transcript level"/>
<evidence type="ECO:0000256" key="19">
    <source>
        <dbReference type="ARBA" id="ARBA00047847"/>
    </source>
</evidence>
<dbReference type="GO" id="GO:0030158">
    <property type="term" value="F:protein xylosyltransferase activity"/>
    <property type="evidence" value="ECO:0007669"/>
    <property type="project" value="UniProtKB-EC"/>
</dbReference>
<feature type="region of interest" description="Disordered" evidence="20">
    <location>
        <begin position="1098"/>
        <end position="1119"/>
    </location>
</feature>
<keyword evidence="8 22" id="KW-0808">Transferase</keyword>
<keyword evidence="17" id="KW-0325">Glycoprotein</keyword>
<evidence type="ECO:0000256" key="8">
    <source>
        <dbReference type="ARBA" id="ARBA00022679"/>
    </source>
</evidence>
<evidence type="ECO:0000256" key="4">
    <source>
        <dbReference type="ARBA" id="ARBA00005093"/>
    </source>
</evidence>
<dbReference type="Pfam" id="PF02485">
    <property type="entry name" value="Branch"/>
    <property type="match status" value="1"/>
</dbReference>
<dbReference type="Pfam" id="PF12529">
    <property type="entry name" value="Xylo_C"/>
    <property type="match status" value="2"/>
</dbReference>
<feature type="domain" description="WSC" evidence="21">
    <location>
        <begin position="180"/>
        <end position="273"/>
    </location>
</feature>
<dbReference type="InterPro" id="IPR043538">
    <property type="entry name" value="XYLT"/>
</dbReference>
<keyword evidence="14" id="KW-0333">Golgi apparatus</keyword>
<evidence type="ECO:0000256" key="1">
    <source>
        <dbReference type="ARBA" id="ARBA00004323"/>
    </source>
</evidence>
<evidence type="ECO:0000256" key="17">
    <source>
        <dbReference type="ARBA" id="ARBA00023180"/>
    </source>
</evidence>
<dbReference type="Pfam" id="PF01822">
    <property type="entry name" value="WSC"/>
    <property type="match status" value="1"/>
</dbReference>
<keyword evidence="12" id="KW-0735">Signal-anchor</keyword>
<dbReference type="PANTHER" id="PTHR46025">
    <property type="entry name" value="XYLOSYLTRANSFERASE OXT"/>
    <property type="match status" value="1"/>
</dbReference>
<keyword evidence="16" id="KW-1015">Disulfide bond</keyword>
<organism evidence="22">
    <name type="scientific">Hirondellea gigas</name>
    <dbReference type="NCBI Taxonomy" id="1518452"/>
    <lineage>
        <taxon>Eukaryota</taxon>
        <taxon>Metazoa</taxon>
        <taxon>Ecdysozoa</taxon>
        <taxon>Arthropoda</taxon>
        <taxon>Crustacea</taxon>
        <taxon>Multicrustacea</taxon>
        <taxon>Malacostraca</taxon>
        <taxon>Eumalacostraca</taxon>
        <taxon>Peracarida</taxon>
        <taxon>Amphipoda</taxon>
        <taxon>Amphilochidea</taxon>
        <taxon>Lysianassida</taxon>
        <taxon>Lysianassidira</taxon>
        <taxon>Lysianassoidea</taxon>
        <taxon>Lysianassidae</taxon>
        <taxon>Hirondellea</taxon>
    </lineage>
</organism>
<evidence type="ECO:0000259" key="21">
    <source>
        <dbReference type="PROSITE" id="PS51212"/>
    </source>
</evidence>
<dbReference type="PROSITE" id="PS51212">
    <property type="entry name" value="WSC"/>
    <property type="match status" value="1"/>
</dbReference>
<dbReference type="SMART" id="SM00321">
    <property type="entry name" value="WSC"/>
    <property type="match status" value="1"/>
</dbReference>
<sequence length="1135" mass="126406">MAIPPIRAILLVGYNILRTTCRKYGLYLCISAAMLFLHSYSGRYNYSSNGGSNTGTESTSLHLDAFAAQKQHGDKTLEIELAVLESKIHEKDGKISVDSHNKGPPGLQETAAEESPPQQQQQQDVSASCSELNKEASSAADRASSLHCKQLIANISCQIESGTLYPDRLVSYCPSNGQGRGRYLGCYSDRRHDRLLRGHVSQQKQNTPLICTDHCYTRGYVHAGLQYGRECFCGNEDVASQHLTSDTACDMSCPGDLRYSCGGYLALSLYQTGLAKHVSPPVLTNATGHSNVNVSIAYILTLNGRATRQMFRLFRALYHTHHCFYIHVDKRSSHMHRAALRLAEGYSNVFVTRQRHATIWGGSTLLTVLLQAMEELINKPHCHWDFVVNLSESDYPIKSNQALEEFLWRNKGRNFLKSHGQDTNRFLKKQGLDRTFLQCEEHMWRLGERKLPSGVRIDGGSDWVCLSNAFVRYVISSNDQLISGLRKVYEYTLLPAESFFHTVLRNSAFCPSFTDNNLHLTNWKRKLGCRCQYKNIVDWCGCSPNDFTPKDWNKLYATRSRNLFFGRKFEAVVSLAVINKLDAWLYHPYRDDTPSLHSYWENRYHHLDTPSPSRDAHKTLYLSAARLAAQFITTTVNSASANNNLHNKDVDNKRIAGSDNDNLHDDNNEDAGPGRDLNNRLPNVNDLRTYGDLRNVDASKAQNEDGMKENNNGAKQNIYNEEVRLPHDGLAGDREKRSVGEEHEVEPALKRTGTLNNVNCVVTVNAVLQAHSYNSHDVYKGVVVEAAAVVKDASVFTLEGWLAPHPASAASILTTHLLQDIKIGTEFDLKEQMFRNLEGALGPTHNNITVALHYTGELMSKSGKQGRSGDGSNKGGTSNDNPKHRSKSKAGNSNKGDGGTEEEEDAVDLGALVVVLVDPLRIVAEAMDINIDTVDAHQLVTFSTLQQPLRPGLWRVYVVKDGSLAGSRTFPVLPLAYQMARDISVTEARTLHSGPEGKYYTKMTAASVLPSLYVDAIPLPGLIVPGTSSNHDGDGAAANEDQVLRRWTERHSRLYGENLHSWIDDIVLSSWSLWSSCYVEGSDVPTCVRQHVQPCTKAPWSTRYPDPKSDLTHPDPSTGRLMDAYRVQAALDNTL</sequence>
<evidence type="ECO:0000256" key="16">
    <source>
        <dbReference type="ARBA" id="ARBA00023157"/>
    </source>
</evidence>